<gene>
    <name evidence="1" type="ORF">QE152_g37462</name>
</gene>
<sequence>MSSAKNNSNSITSVEGGNTENVKGLGTVISNKTQSFASIVKDNAMSNFKFPERDQAIVFDTIDDTQKNDYIIDKFLDNHKGITLQDKFINARRLVSTAKRVILSNVSPCIPHNIVEEHLKRAGLDPIINYKF</sequence>
<protein>
    <submittedName>
        <fullName evidence="1">Uncharacterized protein</fullName>
    </submittedName>
</protein>
<keyword evidence="2" id="KW-1185">Reference proteome</keyword>
<reference evidence="1 2" key="1">
    <citation type="journal article" date="2024" name="BMC Genomics">
        <title>De novo assembly and annotation of Popillia japonica's genome with initial clues to its potential as an invasive pest.</title>
        <authorList>
            <person name="Cucini C."/>
            <person name="Boschi S."/>
            <person name="Funari R."/>
            <person name="Cardaioli E."/>
            <person name="Iannotti N."/>
            <person name="Marturano G."/>
            <person name="Paoli F."/>
            <person name="Bruttini M."/>
            <person name="Carapelli A."/>
            <person name="Frati F."/>
            <person name="Nardi F."/>
        </authorList>
    </citation>
    <scope>NUCLEOTIDE SEQUENCE [LARGE SCALE GENOMIC DNA]</scope>
    <source>
        <strain evidence="1">DMR45628</strain>
    </source>
</reference>
<dbReference type="AlphaFoldDB" id="A0AAW1IAH0"/>
<proteinExistence type="predicted"/>
<organism evidence="1 2">
    <name type="scientific">Popillia japonica</name>
    <name type="common">Japanese beetle</name>
    <dbReference type="NCBI Taxonomy" id="7064"/>
    <lineage>
        <taxon>Eukaryota</taxon>
        <taxon>Metazoa</taxon>
        <taxon>Ecdysozoa</taxon>
        <taxon>Arthropoda</taxon>
        <taxon>Hexapoda</taxon>
        <taxon>Insecta</taxon>
        <taxon>Pterygota</taxon>
        <taxon>Neoptera</taxon>
        <taxon>Endopterygota</taxon>
        <taxon>Coleoptera</taxon>
        <taxon>Polyphaga</taxon>
        <taxon>Scarabaeiformia</taxon>
        <taxon>Scarabaeidae</taxon>
        <taxon>Rutelinae</taxon>
        <taxon>Popillia</taxon>
    </lineage>
</organism>
<accession>A0AAW1IAH0</accession>
<dbReference type="EMBL" id="JASPKY010000731">
    <property type="protein sequence ID" value="KAK9686076.1"/>
    <property type="molecule type" value="Genomic_DNA"/>
</dbReference>
<name>A0AAW1IAH0_POPJA</name>
<comment type="caution">
    <text evidence="1">The sequence shown here is derived from an EMBL/GenBank/DDBJ whole genome shotgun (WGS) entry which is preliminary data.</text>
</comment>
<evidence type="ECO:0000313" key="1">
    <source>
        <dbReference type="EMBL" id="KAK9686076.1"/>
    </source>
</evidence>
<dbReference type="Proteomes" id="UP001458880">
    <property type="component" value="Unassembled WGS sequence"/>
</dbReference>
<evidence type="ECO:0000313" key="2">
    <source>
        <dbReference type="Proteomes" id="UP001458880"/>
    </source>
</evidence>